<keyword evidence="4" id="KW-1185">Reference proteome</keyword>
<dbReference type="Pfam" id="PF13529">
    <property type="entry name" value="Peptidase_C39_2"/>
    <property type="match status" value="1"/>
</dbReference>
<name>A0A858BYU5_9FIRM</name>
<evidence type="ECO:0000313" key="4">
    <source>
        <dbReference type="Proteomes" id="UP000466848"/>
    </source>
</evidence>
<dbReference type="InterPro" id="IPR039564">
    <property type="entry name" value="Peptidase_C39-like"/>
</dbReference>
<organism evidence="3 4">
    <name type="scientific">Aminipila butyrica</name>
    <dbReference type="NCBI Taxonomy" id="433296"/>
    <lineage>
        <taxon>Bacteria</taxon>
        <taxon>Bacillati</taxon>
        <taxon>Bacillota</taxon>
        <taxon>Clostridia</taxon>
        <taxon>Peptostreptococcales</taxon>
        <taxon>Anaerovoracaceae</taxon>
        <taxon>Aminipila</taxon>
    </lineage>
</organism>
<reference evidence="3 4" key="1">
    <citation type="submission" date="2020-02" db="EMBL/GenBank/DDBJ databases">
        <authorList>
            <person name="Kim Y.B."/>
            <person name="Roh S.W."/>
        </authorList>
    </citation>
    <scope>NUCLEOTIDE SEQUENCE [LARGE SCALE GENOMIC DNA]</scope>
    <source>
        <strain evidence="3 4">DSM 103574</strain>
    </source>
</reference>
<feature type="chain" id="PRO_5032774574" description="Peptidase C39-like domain-containing protein" evidence="1">
    <location>
        <begin position="25"/>
        <end position="315"/>
    </location>
</feature>
<sequence length="315" mass="34756">MKKTLILFLLVAVITGSNQIIVSASSDTPIPVTCDTEALTVKGNTSFEEYSVDKDVLSEKIKEIKTDMEGESIDDTRARIEESVREEYENDEQYLMQNAENPSGAEEMIQTIIDNRINREKNLVNKDLSNSIGINSLAANTSSKWSVSNPVIFKQSKTWNCGPASALIAIAGWNGYVKGSTNAKKMATLETAMGSNSSDGTMVYKMVDVLNTYTSGYAYKKGSRLDSWDFMVSIEDSVAKDKAPILHAKTKYLDYYNGHNTGHYIAIVADDSKYTTVTLHDTNRDDAYYGAHEVPMSQAHDAVSATERYLISAAL</sequence>
<proteinExistence type="predicted"/>
<feature type="signal peptide" evidence="1">
    <location>
        <begin position="1"/>
        <end position="24"/>
    </location>
</feature>
<gene>
    <name evidence="3" type="ORF">Ami103574_13835</name>
</gene>
<accession>A0A858BYU5</accession>
<dbReference type="EMBL" id="CP048649">
    <property type="protein sequence ID" value="QIB70305.1"/>
    <property type="molecule type" value="Genomic_DNA"/>
</dbReference>
<protein>
    <recommendedName>
        <fullName evidence="2">Peptidase C39-like domain-containing protein</fullName>
    </recommendedName>
</protein>
<feature type="domain" description="Peptidase C39-like" evidence="2">
    <location>
        <begin position="154"/>
        <end position="283"/>
    </location>
</feature>
<dbReference type="AlphaFoldDB" id="A0A858BYU5"/>
<evidence type="ECO:0000256" key="1">
    <source>
        <dbReference type="SAM" id="SignalP"/>
    </source>
</evidence>
<evidence type="ECO:0000313" key="3">
    <source>
        <dbReference type="EMBL" id="QIB70305.1"/>
    </source>
</evidence>
<dbReference type="KEGG" id="abut:Ami103574_13835"/>
<evidence type="ECO:0000259" key="2">
    <source>
        <dbReference type="Pfam" id="PF13529"/>
    </source>
</evidence>
<keyword evidence="1" id="KW-0732">Signal</keyword>
<dbReference type="Proteomes" id="UP000466848">
    <property type="component" value="Chromosome"/>
</dbReference>
<dbReference type="RefSeq" id="WP_163067543.1">
    <property type="nucleotide sequence ID" value="NZ_CP048649.1"/>
</dbReference>